<organism evidence="1 2">
    <name type="scientific">Nesidiocoris tenuis</name>
    <dbReference type="NCBI Taxonomy" id="355587"/>
    <lineage>
        <taxon>Eukaryota</taxon>
        <taxon>Metazoa</taxon>
        <taxon>Ecdysozoa</taxon>
        <taxon>Arthropoda</taxon>
        <taxon>Hexapoda</taxon>
        <taxon>Insecta</taxon>
        <taxon>Pterygota</taxon>
        <taxon>Neoptera</taxon>
        <taxon>Paraneoptera</taxon>
        <taxon>Hemiptera</taxon>
        <taxon>Heteroptera</taxon>
        <taxon>Panheteroptera</taxon>
        <taxon>Cimicomorpha</taxon>
        <taxon>Miridae</taxon>
        <taxon>Dicyphina</taxon>
        <taxon>Nesidiocoris</taxon>
    </lineage>
</organism>
<dbReference type="Proteomes" id="UP001307889">
    <property type="component" value="Chromosome 8"/>
</dbReference>
<evidence type="ECO:0000313" key="2">
    <source>
        <dbReference type="Proteomes" id="UP001307889"/>
    </source>
</evidence>
<name>A0ABN7AZX7_9HEMI</name>
<accession>A0ABN7AZX7</accession>
<keyword evidence="2" id="KW-1185">Reference proteome</keyword>
<gene>
    <name evidence="1" type="ORF">NTJ_10337</name>
</gene>
<dbReference type="EMBL" id="AP028916">
    <property type="protein sequence ID" value="BES97523.1"/>
    <property type="molecule type" value="Genomic_DNA"/>
</dbReference>
<reference evidence="1 2" key="1">
    <citation type="submission" date="2023-09" db="EMBL/GenBank/DDBJ databases">
        <title>Nesidiocoris tenuis whole genome shotgun sequence.</title>
        <authorList>
            <person name="Shibata T."/>
            <person name="Shimoda M."/>
            <person name="Kobayashi T."/>
            <person name="Uehara T."/>
        </authorList>
    </citation>
    <scope>NUCLEOTIDE SEQUENCE [LARGE SCALE GENOMIC DNA]</scope>
    <source>
        <strain evidence="1 2">Japan</strain>
    </source>
</reference>
<protein>
    <submittedName>
        <fullName evidence="1">Uncharacterized protein</fullName>
    </submittedName>
</protein>
<evidence type="ECO:0000313" key="1">
    <source>
        <dbReference type="EMBL" id="BES97523.1"/>
    </source>
</evidence>
<sequence>MTLLVDEGTMSWGHQRTFRNRWWGRDGGWLDLLLAPRLSLVTFRPVPVGDASPPYPRVLENSIIGEVDSSVLSYRWSFVIRLENSTFYPSNGAEKGMTSRGSRR</sequence>
<proteinExistence type="predicted"/>